<evidence type="ECO:0000313" key="1">
    <source>
        <dbReference type="EMBL" id="QCU90689.1"/>
    </source>
</evidence>
<evidence type="ECO:0000313" key="2">
    <source>
        <dbReference type="Proteomes" id="UP000304864"/>
    </source>
</evidence>
<proteinExistence type="predicted"/>
<dbReference type="EMBL" id="CP040602">
    <property type="protein sequence ID" value="QCU90689.1"/>
    <property type="molecule type" value="Genomic_DNA"/>
</dbReference>
<sequence>MKIVFYLTDEGVTAYDSRSEPGEIFEFVTWDDIANLDSFLSAIPEKAEAEVVLDLVEEDLYFEWSPKVMPWEKGAIIKRRNQRLQSESVTLTEVKWTGASHTSDEGRKEELLLAATITDSFNVSSFLAGLEQAQIIVTAIHSKPFLLESYFQKWIKPHFKLSRADAARPILLVTRQSENTYRQTFLYDGQVRLSRLIELDKQLSNVDEIRKALVDETKLAVTYVYNQKIVPYNSPIGYLFLDNDTTMLEGLIDVCKTLGLIRESWQENEYFVATGSYAEIAQQVCVCQHQQLGCYSPQAIVDFVIAANPKGFYHTDYVNKVGYILQGRKTLIALNMLVFLGGLYYILISGVDTLVSWQRQEMLDQSIVEHQVEAKRLEKMVKLQDDAQRIKASVEFSEAILKLKVNRLINFDIDSLSQVFARHRNIQLTDIDWKTLDRFDSNRNEIKISGWVFPFYETYKKPVQWVDEFVADLQNMNGAEVVDLQKEPLNRRLNQALNIRANPGDTRALAFSVVVRVKDGKSN</sequence>
<dbReference type="Proteomes" id="UP000304864">
    <property type="component" value="Chromosome"/>
</dbReference>
<accession>A0A4P9K6Q1</accession>
<dbReference type="OrthoDB" id="5610673at2"/>
<reference evidence="1 2" key="1">
    <citation type="submission" date="2019-05" db="EMBL/GenBank/DDBJ databases">
        <title>Thiomicrorhabdus sediminis sp. nov, a novel sulfur-oxidizing bacterium isolated from coastal sediment.</title>
        <authorList>
            <person name="Liu X."/>
        </authorList>
    </citation>
    <scope>NUCLEOTIDE SEQUENCE [LARGE SCALE GENOMIC DNA]</scope>
    <source>
        <strain evidence="1 2">G1</strain>
    </source>
</reference>
<dbReference type="RefSeq" id="WP_138565363.1">
    <property type="nucleotide sequence ID" value="NZ_CP040602.1"/>
</dbReference>
<dbReference type="KEGG" id="thig:FE785_08615"/>
<gene>
    <name evidence="1" type="ORF">FE785_08615</name>
</gene>
<keyword evidence="2" id="KW-1185">Reference proteome</keyword>
<protein>
    <submittedName>
        <fullName evidence="1">Uncharacterized protein</fullName>
    </submittedName>
</protein>
<organism evidence="1 2">
    <name type="scientific">Thiomicrorhabdus sediminis</name>
    <dbReference type="NCBI Taxonomy" id="2580412"/>
    <lineage>
        <taxon>Bacteria</taxon>
        <taxon>Pseudomonadati</taxon>
        <taxon>Pseudomonadota</taxon>
        <taxon>Gammaproteobacteria</taxon>
        <taxon>Thiotrichales</taxon>
        <taxon>Piscirickettsiaceae</taxon>
        <taxon>Thiomicrorhabdus</taxon>
    </lineage>
</organism>
<dbReference type="AlphaFoldDB" id="A0A4P9K6Q1"/>
<name>A0A4P9K6Q1_9GAMM</name>